<proteinExistence type="predicted"/>
<organism evidence="9 10">
    <name type="scientific">Marinobacterium weihaiense</name>
    <dbReference type="NCBI Taxonomy" id="2851016"/>
    <lineage>
        <taxon>Bacteria</taxon>
        <taxon>Pseudomonadati</taxon>
        <taxon>Pseudomonadota</taxon>
        <taxon>Gammaproteobacteria</taxon>
        <taxon>Oceanospirillales</taxon>
        <taxon>Oceanospirillaceae</taxon>
        <taxon>Marinobacterium</taxon>
    </lineage>
</organism>
<evidence type="ECO:0000256" key="3">
    <source>
        <dbReference type="ARBA" id="ARBA00022475"/>
    </source>
</evidence>
<dbReference type="EMBL" id="JAHQZT010000005">
    <property type="protein sequence ID" value="MBV0932804.1"/>
    <property type="molecule type" value="Genomic_DNA"/>
</dbReference>
<keyword evidence="10" id="KW-1185">Reference proteome</keyword>
<keyword evidence="3" id="KW-1003">Cell membrane</keyword>
<keyword evidence="6 7" id="KW-0472">Membrane</keyword>
<evidence type="ECO:0000256" key="5">
    <source>
        <dbReference type="ARBA" id="ARBA00022989"/>
    </source>
</evidence>
<keyword evidence="5 7" id="KW-1133">Transmembrane helix</keyword>
<evidence type="ECO:0000256" key="4">
    <source>
        <dbReference type="ARBA" id="ARBA00022692"/>
    </source>
</evidence>
<feature type="transmembrane region" description="Helical" evidence="7">
    <location>
        <begin position="467"/>
        <end position="484"/>
    </location>
</feature>
<dbReference type="Proteomes" id="UP000755551">
    <property type="component" value="Unassembled WGS sequence"/>
</dbReference>
<evidence type="ECO:0000313" key="9">
    <source>
        <dbReference type="EMBL" id="MBV0932804.1"/>
    </source>
</evidence>
<dbReference type="PANTHER" id="PTHR30043">
    <property type="entry name" value="PHOSPHONATES TRANSPORT SYSTEM PERMEASE PROTEIN"/>
    <property type="match status" value="1"/>
</dbReference>
<protein>
    <recommendedName>
        <fullName evidence="8">ABC transmembrane type-1 domain-containing protein</fullName>
    </recommendedName>
</protein>
<dbReference type="RefSeq" id="WP_217334225.1">
    <property type="nucleotide sequence ID" value="NZ_JAHQZT010000005.1"/>
</dbReference>
<feature type="transmembrane region" description="Helical" evidence="7">
    <location>
        <begin position="435"/>
        <end position="455"/>
    </location>
</feature>
<evidence type="ECO:0000256" key="6">
    <source>
        <dbReference type="ARBA" id="ARBA00023136"/>
    </source>
</evidence>
<comment type="caution">
    <text evidence="9">The sequence shown here is derived from an EMBL/GenBank/DDBJ whole genome shotgun (WGS) entry which is preliminary data.</text>
</comment>
<feature type="transmembrane region" description="Helical" evidence="7">
    <location>
        <begin position="71"/>
        <end position="92"/>
    </location>
</feature>
<reference evidence="9 10" key="1">
    <citation type="submission" date="2021-06" db="EMBL/GenBank/DDBJ databases">
        <title>Bacterium isolated from marine sediment.</title>
        <authorList>
            <person name="Zhu K.-L."/>
            <person name="Du Z.-J."/>
            <person name="Liang Q.-Y."/>
        </authorList>
    </citation>
    <scope>NUCLEOTIDE SEQUENCE [LARGE SCALE GENOMIC DNA]</scope>
    <source>
        <strain evidence="9 10">A346</strain>
    </source>
</reference>
<gene>
    <name evidence="9" type="ORF">KTN04_05575</name>
</gene>
<evidence type="ECO:0000256" key="1">
    <source>
        <dbReference type="ARBA" id="ARBA00004651"/>
    </source>
</evidence>
<dbReference type="CDD" id="cd06261">
    <property type="entry name" value="TM_PBP2"/>
    <property type="match status" value="1"/>
</dbReference>
<evidence type="ECO:0000313" key="10">
    <source>
        <dbReference type="Proteomes" id="UP000755551"/>
    </source>
</evidence>
<dbReference type="PANTHER" id="PTHR30043:SF1">
    <property type="entry name" value="ABC TRANSPORT SYSTEM PERMEASE PROTEIN P69"/>
    <property type="match status" value="1"/>
</dbReference>
<feature type="domain" description="ABC transmembrane type-1" evidence="8">
    <location>
        <begin position="67"/>
        <end position="238"/>
    </location>
</feature>
<name>A0ABS6M937_9GAMM</name>
<feature type="transmembrane region" description="Helical" evidence="7">
    <location>
        <begin position="310"/>
        <end position="333"/>
    </location>
</feature>
<feature type="transmembrane region" description="Helical" evidence="7">
    <location>
        <begin position="222"/>
        <end position="240"/>
    </location>
</feature>
<sequence length="509" mass="56747">MKSLVRAPSSVGAMNRVCLLLLVGALLALPWADLALYPVDPWQELGRIGHGLLLPAWDEPRILLEAVGQTVAFALLAVVISAPAGLILAMLFHWRLVRVFCATIRSVHELFWGLIFMQLYGLSATTGLLALLVPFAGMFAKVFAEIFEQQARDPALTLAPGLAIGKRYAYTLIPQALPALLSYTRYRFECALRSSAILGFIGLPTLGFHLETAFKQGQYAEAGTLLWAFLVLIATTRFWLRPWLLPVYLPVAAWLLPDTIGFSNGGYFWQFVSEDIWPATLRTGDLVGTLDWYGRMLSEQVWPGLLQTLLLTQLALVLTAGVALLVYPLATYALAGPLLRWPGRFLLLVLRSIPEMVLAFVFMLLCGPSGLPAVLALALHNGGLIAFLIANASDAEQQASRQRPDDPRGLLRYAYIETPRRFPALLALLFYRWEVILRESAILGILGITTLGFYVDSAFEELRYDRAFLLIAVTALLNVWVDAVSRRLRHWARPEYHARLRCRQPYRAC</sequence>
<accession>A0ABS6M937</accession>
<keyword evidence="4 7" id="KW-0812">Transmembrane</keyword>
<keyword evidence="2" id="KW-0813">Transport</keyword>
<feature type="transmembrane region" description="Helical" evidence="7">
    <location>
        <begin position="190"/>
        <end position="210"/>
    </location>
</feature>
<dbReference type="PROSITE" id="PS50928">
    <property type="entry name" value="ABC_TM1"/>
    <property type="match status" value="1"/>
</dbReference>
<comment type="subcellular location">
    <subcellularLocation>
        <location evidence="1">Cell membrane</location>
        <topology evidence="1">Multi-pass membrane protein</topology>
    </subcellularLocation>
</comment>
<dbReference type="InterPro" id="IPR000515">
    <property type="entry name" value="MetI-like"/>
</dbReference>
<evidence type="ECO:0000256" key="7">
    <source>
        <dbReference type="SAM" id="Phobius"/>
    </source>
</evidence>
<evidence type="ECO:0000259" key="8">
    <source>
        <dbReference type="PROSITE" id="PS50928"/>
    </source>
</evidence>
<evidence type="ECO:0000256" key="2">
    <source>
        <dbReference type="ARBA" id="ARBA00022448"/>
    </source>
</evidence>